<name>A0A168PHN3_9GAMM</name>
<dbReference type="InterPro" id="IPR007434">
    <property type="entry name" value="FemAB-like"/>
</dbReference>
<dbReference type="AlphaFoldDB" id="A0A168PHN3"/>
<organism evidence="1">
    <name type="scientific">Colwellia sp. C1</name>
    <dbReference type="NCBI Taxonomy" id="1737566"/>
    <lineage>
        <taxon>Bacteria</taxon>
        <taxon>Pseudomonadati</taxon>
        <taxon>Pseudomonadota</taxon>
        <taxon>Gammaproteobacteria</taxon>
        <taxon>Alteromonadales</taxon>
        <taxon>Colwelliaceae</taxon>
        <taxon>Colwellia</taxon>
    </lineage>
</organism>
<evidence type="ECO:0008006" key="2">
    <source>
        <dbReference type="Google" id="ProtNLM"/>
    </source>
</evidence>
<dbReference type="Pfam" id="PF04339">
    <property type="entry name" value="FemAB_like"/>
    <property type="match status" value="1"/>
</dbReference>
<evidence type="ECO:0000313" key="1">
    <source>
        <dbReference type="EMBL" id="ANC57904.1"/>
    </source>
</evidence>
<protein>
    <recommendedName>
        <fullName evidence="2">COGs COG3146</fullName>
    </recommendedName>
</protein>
<reference evidence="1" key="1">
    <citation type="submission" date="2016-03" db="EMBL/GenBank/DDBJ databases">
        <title>Partial sequence of psychrophilic Colwellia sp.</title>
        <authorList>
            <person name="Pankowski J.A."/>
            <person name="Leong J.S."/>
            <person name="Nano F.E."/>
        </authorList>
    </citation>
    <scope>NUCLEOTIDE SEQUENCE</scope>
    <source>
        <strain evidence="1">C1</strain>
    </source>
</reference>
<dbReference type="Gene3D" id="3.40.630.30">
    <property type="match status" value="1"/>
</dbReference>
<dbReference type="SUPFAM" id="SSF55729">
    <property type="entry name" value="Acyl-CoA N-acyltransferases (Nat)"/>
    <property type="match status" value="1"/>
</dbReference>
<proteinExistence type="predicted"/>
<dbReference type="InterPro" id="IPR016181">
    <property type="entry name" value="Acyl_CoA_acyltransferase"/>
</dbReference>
<dbReference type="PANTHER" id="PTHR47017:SF1">
    <property type="entry name" value="ACYL-COA"/>
    <property type="match status" value="1"/>
</dbReference>
<accession>A0A168PHN3</accession>
<sequence length="374" mass="44346">MKTEFVNSINKINELTWQSLADSNSPFINYQFYQALEHSQSVCNKQGWQPHHLLLSESNNVRAILPLYIKSHSWGEYVFDWAWAEAYQKHNEPYYPKLVATIPFTPISTSKLMTSDIELSEIFSVLSEHCLDQNINSWHILYEQEIPKEVLSFHNVFHRNTVQFHWFNHQYHDFTEFLSTFAARKRKNVKKERLSISQQNIKVRRILGKDITPQELSFFYVTYQLTYLKRGHSPHLTADFFARALTSLPDNILLVIASIDDEDIACAWFFFDEHQLYGRYWGCTQTHNNLHFELCYYQGIEFCIERKLQVFNPGAQGEHKIQRGFEPVLTHSYHWIKHLGFRAAIQQFCLEEQQQMQGYLQHCQQFLPFKAETS</sequence>
<dbReference type="PANTHER" id="PTHR47017">
    <property type="entry name" value="ACYL-COA"/>
    <property type="match status" value="1"/>
</dbReference>
<dbReference type="EMBL" id="KU926706">
    <property type="protein sequence ID" value="ANC57904.1"/>
    <property type="molecule type" value="Genomic_DNA"/>
</dbReference>